<sequence length="82" mass="9241">MISTSITQKGQVTIPISIRKKLGLKTGQKVAFTDRGKEIVIEPIPNFLDLMGSLKTKKKYDKRKARKAIGEYLAQRYVKSTS</sequence>
<evidence type="ECO:0000313" key="3">
    <source>
        <dbReference type="EMBL" id="OGE08213.1"/>
    </source>
</evidence>
<dbReference type="Gene3D" id="2.10.260.10">
    <property type="match status" value="1"/>
</dbReference>
<dbReference type="PANTHER" id="PTHR34860:SF6">
    <property type="entry name" value="REPRESSOR-LIKE PROTEIN SSO7C3"/>
    <property type="match status" value="1"/>
</dbReference>
<evidence type="ECO:0000256" key="1">
    <source>
        <dbReference type="PROSITE-ProRule" id="PRU01076"/>
    </source>
</evidence>
<proteinExistence type="predicted"/>
<organism evidence="3 4">
    <name type="scientific">Candidatus Curtissbacteria bacterium RIFCSPLOWO2_01_FULL_42_26</name>
    <dbReference type="NCBI Taxonomy" id="1797729"/>
    <lineage>
        <taxon>Bacteria</taxon>
        <taxon>Candidatus Curtissiibacteriota</taxon>
    </lineage>
</organism>
<gene>
    <name evidence="3" type="ORF">A3A60_03805</name>
</gene>
<protein>
    <recommendedName>
        <fullName evidence="2">SpoVT-AbrB domain-containing protein</fullName>
    </recommendedName>
</protein>
<dbReference type="SMART" id="SM00966">
    <property type="entry name" value="SpoVT_AbrB"/>
    <property type="match status" value="1"/>
</dbReference>
<dbReference type="InterPro" id="IPR007159">
    <property type="entry name" value="SpoVT-AbrB_dom"/>
</dbReference>
<reference evidence="3 4" key="1">
    <citation type="journal article" date="2016" name="Nat. Commun.">
        <title>Thousands of microbial genomes shed light on interconnected biogeochemical processes in an aquifer system.</title>
        <authorList>
            <person name="Anantharaman K."/>
            <person name="Brown C.T."/>
            <person name="Hug L.A."/>
            <person name="Sharon I."/>
            <person name="Castelle C.J."/>
            <person name="Probst A.J."/>
            <person name="Thomas B.C."/>
            <person name="Singh A."/>
            <person name="Wilkins M.J."/>
            <person name="Karaoz U."/>
            <person name="Brodie E.L."/>
            <person name="Williams K.H."/>
            <person name="Hubbard S.S."/>
            <person name="Banfield J.F."/>
        </authorList>
    </citation>
    <scope>NUCLEOTIDE SEQUENCE [LARGE SCALE GENOMIC DNA]</scope>
</reference>
<evidence type="ECO:0000259" key="2">
    <source>
        <dbReference type="PROSITE" id="PS51740"/>
    </source>
</evidence>
<dbReference type="PROSITE" id="PS51740">
    <property type="entry name" value="SPOVT_ABRB"/>
    <property type="match status" value="1"/>
</dbReference>
<comment type="caution">
    <text evidence="3">The sequence shown here is derived from an EMBL/GenBank/DDBJ whole genome shotgun (WGS) entry which is preliminary data.</text>
</comment>
<dbReference type="InterPro" id="IPR052975">
    <property type="entry name" value="Repressor-like_regulatory"/>
</dbReference>
<dbReference type="Pfam" id="PF04014">
    <property type="entry name" value="MazE_antitoxin"/>
    <property type="match status" value="1"/>
</dbReference>
<dbReference type="Proteomes" id="UP000179227">
    <property type="component" value="Unassembled WGS sequence"/>
</dbReference>
<name>A0A1F5HVT5_9BACT</name>
<accession>A0A1F5HVT5</accession>
<dbReference type="PANTHER" id="PTHR34860">
    <property type="entry name" value="REPRESSOR-LIKE PROTEIN SSO7C3"/>
    <property type="match status" value="1"/>
</dbReference>
<keyword evidence="1" id="KW-0238">DNA-binding</keyword>
<dbReference type="GO" id="GO:0003677">
    <property type="term" value="F:DNA binding"/>
    <property type="evidence" value="ECO:0007669"/>
    <property type="project" value="UniProtKB-UniRule"/>
</dbReference>
<dbReference type="EMBL" id="MFBS01000041">
    <property type="protein sequence ID" value="OGE08213.1"/>
    <property type="molecule type" value="Genomic_DNA"/>
</dbReference>
<dbReference type="SUPFAM" id="SSF89447">
    <property type="entry name" value="AbrB/MazE/MraZ-like"/>
    <property type="match status" value="1"/>
</dbReference>
<dbReference type="STRING" id="1797729.A3A60_03805"/>
<dbReference type="AlphaFoldDB" id="A0A1F5HVT5"/>
<evidence type="ECO:0000313" key="4">
    <source>
        <dbReference type="Proteomes" id="UP000179227"/>
    </source>
</evidence>
<dbReference type="NCBIfam" id="TIGR01439">
    <property type="entry name" value="lp_hng_hel_AbrB"/>
    <property type="match status" value="1"/>
</dbReference>
<dbReference type="InterPro" id="IPR037914">
    <property type="entry name" value="SpoVT-AbrB_sf"/>
</dbReference>
<feature type="domain" description="SpoVT-AbrB" evidence="2">
    <location>
        <begin position="1"/>
        <end position="46"/>
    </location>
</feature>